<dbReference type="GO" id="GO:0031177">
    <property type="term" value="F:phosphopantetheine binding"/>
    <property type="evidence" value="ECO:0007669"/>
    <property type="project" value="InterPro"/>
</dbReference>
<accession>A0A5S9MQ11</accession>
<dbReference type="PROSITE" id="PS52004">
    <property type="entry name" value="KS3_2"/>
    <property type="match status" value="2"/>
</dbReference>
<dbReference type="GO" id="GO:0044550">
    <property type="term" value="P:secondary metabolite biosynthetic process"/>
    <property type="evidence" value="ECO:0007669"/>
    <property type="project" value="UniProtKB-ARBA"/>
</dbReference>
<dbReference type="NCBIfam" id="TIGR01733">
    <property type="entry name" value="AA-adenyl-dom"/>
    <property type="match status" value="3"/>
</dbReference>
<dbReference type="InterPro" id="IPR020806">
    <property type="entry name" value="PKS_PP-bd"/>
</dbReference>
<dbReference type="InterPro" id="IPR006162">
    <property type="entry name" value="Ppantetheine_attach_site"/>
</dbReference>
<dbReference type="InterPro" id="IPR049900">
    <property type="entry name" value="PKS_mFAS_DH"/>
</dbReference>
<dbReference type="CDD" id="cd08956">
    <property type="entry name" value="KR_3_FAS_SDR_x"/>
    <property type="match status" value="1"/>
</dbReference>
<dbReference type="InterPro" id="IPR029058">
    <property type="entry name" value="AB_hydrolase_fold"/>
</dbReference>
<dbReference type="SMART" id="SM01294">
    <property type="entry name" value="PKS_PP_betabranch"/>
    <property type="match status" value="1"/>
</dbReference>
<dbReference type="OrthoDB" id="9757559at2"/>
<dbReference type="Pfam" id="PF22621">
    <property type="entry name" value="CurL-like_PKS_C"/>
    <property type="match status" value="1"/>
</dbReference>
<dbReference type="InterPro" id="IPR020841">
    <property type="entry name" value="PKS_Beta-ketoAc_synthase_dom"/>
</dbReference>
<keyword evidence="4" id="KW-0596">Phosphopantetheine</keyword>
<dbReference type="InterPro" id="IPR032821">
    <property type="entry name" value="PKS_assoc"/>
</dbReference>
<comment type="similarity">
    <text evidence="8">In the C-terminal section; belongs to the NRP synthetase family.</text>
</comment>
<dbReference type="PROSITE" id="PS50075">
    <property type="entry name" value="CARRIER"/>
    <property type="match status" value="6"/>
</dbReference>
<gene>
    <name evidence="14" type="primary">lgrB</name>
    <name evidence="14" type="ORF">OPDIPICF_00029</name>
</gene>
<evidence type="ECO:0000259" key="11">
    <source>
        <dbReference type="PROSITE" id="PS50075"/>
    </source>
</evidence>
<dbReference type="FunFam" id="2.30.38.10:FF:000001">
    <property type="entry name" value="Non-ribosomal peptide synthetase PvdI"/>
    <property type="match status" value="1"/>
</dbReference>
<feature type="domain" description="Carrier" evidence="11">
    <location>
        <begin position="5958"/>
        <end position="6033"/>
    </location>
</feature>
<dbReference type="EMBL" id="CACSIO010000001">
    <property type="protein sequence ID" value="CAA0078702.1"/>
    <property type="molecule type" value="Genomic_DNA"/>
</dbReference>
<dbReference type="InterPro" id="IPR001242">
    <property type="entry name" value="Condensation_dom"/>
</dbReference>
<dbReference type="SUPFAM" id="SSF52777">
    <property type="entry name" value="CoA-dependent acyltransferases"/>
    <property type="match status" value="10"/>
</dbReference>
<comment type="cofactor">
    <cofactor evidence="1">
        <name>pantetheine 4'-phosphate</name>
        <dbReference type="ChEBI" id="CHEBI:47942"/>
    </cofactor>
</comment>
<feature type="domain" description="Carrier" evidence="11">
    <location>
        <begin position="7572"/>
        <end position="7647"/>
    </location>
</feature>
<evidence type="ECO:0000256" key="8">
    <source>
        <dbReference type="ARBA" id="ARBA00029443"/>
    </source>
</evidence>
<dbReference type="InterPro" id="IPR001227">
    <property type="entry name" value="Ac_transferase_dom_sf"/>
</dbReference>
<dbReference type="SUPFAM" id="SSF53901">
    <property type="entry name" value="Thiolase-like"/>
    <property type="match status" value="2"/>
</dbReference>
<evidence type="ECO:0000256" key="4">
    <source>
        <dbReference type="ARBA" id="ARBA00022450"/>
    </source>
</evidence>
<dbReference type="Pfam" id="PF16197">
    <property type="entry name" value="KAsynt_C_assoc"/>
    <property type="match status" value="1"/>
</dbReference>
<dbReference type="Gene3D" id="3.30.559.10">
    <property type="entry name" value="Chloramphenicol acetyltransferase-like domain"/>
    <property type="match status" value="5"/>
</dbReference>
<dbReference type="Gene3D" id="3.40.50.12780">
    <property type="entry name" value="N-terminal domain of ligase-like"/>
    <property type="match status" value="2"/>
</dbReference>
<dbReference type="GO" id="GO:0004315">
    <property type="term" value="F:3-oxoacyl-[acyl-carrier-protein] synthase activity"/>
    <property type="evidence" value="ECO:0007669"/>
    <property type="project" value="InterPro"/>
</dbReference>
<dbReference type="SMART" id="SM00822">
    <property type="entry name" value="PKS_KR"/>
    <property type="match status" value="2"/>
</dbReference>
<feature type="domain" description="Carrier" evidence="11">
    <location>
        <begin position="7012"/>
        <end position="7087"/>
    </location>
</feature>
<evidence type="ECO:0000256" key="1">
    <source>
        <dbReference type="ARBA" id="ARBA00001957"/>
    </source>
</evidence>
<feature type="region of interest" description="C-terminal hotdog fold" evidence="10">
    <location>
        <begin position="1051"/>
        <end position="1196"/>
    </location>
</feature>
<comment type="pathway">
    <text evidence="2">Lipid metabolism; fatty acid biosynthesis.</text>
</comment>
<keyword evidence="5" id="KW-0597">Phosphoprotein</keyword>
<dbReference type="SUPFAM" id="SSF53474">
    <property type="entry name" value="alpha/beta-Hydrolases"/>
    <property type="match status" value="1"/>
</dbReference>
<dbReference type="InterPro" id="IPR009081">
    <property type="entry name" value="PP-bd_ACP"/>
</dbReference>
<dbReference type="NCBIfam" id="NF003417">
    <property type="entry name" value="PRK04813.1"/>
    <property type="match status" value="3"/>
</dbReference>
<dbReference type="InterPro" id="IPR014043">
    <property type="entry name" value="Acyl_transferase_dom"/>
</dbReference>
<dbReference type="InterPro" id="IPR025110">
    <property type="entry name" value="AMP-bd_C"/>
</dbReference>
<evidence type="ECO:0000256" key="3">
    <source>
        <dbReference type="ARBA" id="ARBA00006484"/>
    </source>
</evidence>
<dbReference type="InterPro" id="IPR001031">
    <property type="entry name" value="Thioesterase"/>
</dbReference>
<dbReference type="InterPro" id="IPR018201">
    <property type="entry name" value="Ketoacyl_synth_AS"/>
</dbReference>
<keyword evidence="6" id="KW-0808">Transferase</keyword>
<feature type="domain" description="Ketosynthase family 3 (KS3)" evidence="12">
    <location>
        <begin position="1743"/>
        <end position="2166"/>
    </location>
</feature>
<dbReference type="Gene3D" id="3.40.47.10">
    <property type="match status" value="2"/>
</dbReference>
<feature type="domain" description="Ketosynthase family 3 (KS3)" evidence="12">
    <location>
        <begin position="30"/>
        <end position="453"/>
    </location>
</feature>
<feature type="active site" description="Proton donor; for dehydratase activity" evidence="10">
    <location>
        <position position="2826"/>
    </location>
</feature>
<dbReference type="InterPro" id="IPR042099">
    <property type="entry name" value="ANL_N_sf"/>
</dbReference>
<dbReference type="InterPro" id="IPR045851">
    <property type="entry name" value="AMP-bd_C_sf"/>
</dbReference>
<feature type="domain" description="Carrier" evidence="11">
    <location>
        <begin position="1647"/>
        <end position="1725"/>
    </location>
</feature>
<feature type="domain" description="PKS/mFAS DH" evidence="13">
    <location>
        <begin position="916"/>
        <end position="1196"/>
    </location>
</feature>
<dbReference type="Gene3D" id="3.30.300.30">
    <property type="match status" value="3"/>
</dbReference>
<dbReference type="PANTHER" id="PTHR43775">
    <property type="entry name" value="FATTY ACID SYNTHASE"/>
    <property type="match status" value="1"/>
</dbReference>
<evidence type="ECO:0000256" key="9">
    <source>
        <dbReference type="ARBA" id="ARBA00054155"/>
    </source>
</evidence>
<dbReference type="Pfam" id="PF02801">
    <property type="entry name" value="Ketoacyl-synt_C"/>
    <property type="match status" value="2"/>
</dbReference>
<protein>
    <submittedName>
        <fullName evidence="14">Linear gramicidin synthase subunit B</fullName>
    </submittedName>
</protein>
<dbReference type="Proteomes" id="UP000441399">
    <property type="component" value="Unassembled WGS sequence"/>
</dbReference>
<dbReference type="Gene3D" id="3.30.70.3290">
    <property type="match status" value="2"/>
</dbReference>
<dbReference type="Pfam" id="PF08659">
    <property type="entry name" value="KR"/>
    <property type="match status" value="2"/>
</dbReference>
<dbReference type="InterPro" id="IPR049552">
    <property type="entry name" value="PKS_DH_N"/>
</dbReference>
<dbReference type="CDD" id="cd19531">
    <property type="entry name" value="LCL_NRPS-like"/>
    <property type="match status" value="2"/>
</dbReference>
<dbReference type="Pfam" id="PF21089">
    <property type="entry name" value="PKS_DH_N"/>
    <property type="match status" value="2"/>
</dbReference>
<evidence type="ECO:0000256" key="10">
    <source>
        <dbReference type="PROSITE-ProRule" id="PRU01363"/>
    </source>
</evidence>
<dbReference type="Pfam" id="PF00550">
    <property type="entry name" value="PP-binding"/>
    <property type="match status" value="6"/>
</dbReference>
<feature type="active site" description="Proton acceptor; for dehydratase activity" evidence="10">
    <location>
        <position position="946"/>
    </location>
</feature>
<dbReference type="SMART" id="SM00825">
    <property type="entry name" value="PKS_KS"/>
    <property type="match status" value="2"/>
</dbReference>
<name>A0A5S9MQ11_9GAMM</name>
<dbReference type="Pfam" id="PF13193">
    <property type="entry name" value="AMP-binding_C"/>
    <property type="match status" value="3"/>
</dbReference>
<dbReference type="Pfam" id="PF00501">
    <property type="entry name" value="AMP-binding"/>
    <property type="match status" value="3"/>
</dbReference>
<evidence type="ECO:0000256" key="6">
    <source>
        <dbReference type="ARBA" id="ARBA00022679"/>
    </source>
</evidence>
<dbReference type="Pfam" id="PF14765">
    <property type="entry name" value="PS-DH"/>
    <property type="match status" value="2"/>
</dbReference>
<dbReference type="InterPro" id="IPR014030">
    <property type="entry name" value="Ketoacyl_synth_N"/>
</dbReference>
<evidence type="ECO:0000313" key="14">
    <source>
        <dbReference type="EMBL" id="CAA0078702.1"/>
    </source>
</evidence>
<dbReference type="Pfam" id="PF00698">
    <property type="entry name" value="Acyl_transf_1"/>
    <property type="match status" value="2"/>
</dbReference>
<dbReference type="SUPFAM" id="SSF52151">
    <property type="entry name" value="FabD/lysophospholipase-like"/>
    <property type="match status" value="2"/>
</dbReference>
<dbReference type="InterPro" id="IPR016039">
    <property type="entry name" value="Thiolase-like"/>
</dbReference>
<feature type="domain" description="PKS/mFAS DH" evidence="13">
    <location>
        <begin position="2629"/>
        <end position="2914"/>
    </location>
</feature>
<dbReference type="InterPro" id="IPR036736">
    <property type="entry name" value="ACP-like_sf"/>
</dbReference>
<evidence type="ECO:0000256" key="7">
    <source>
        <dbReference type="ARBA" id="ARBA00022737"/>
    </source>
</evidence>
<dbReference type="Gene3D" id="2.30.38.10">
    <property type="entry name" value="Luciferase, Domain 3"/>
    <property type="match status" value="1"/>
</dbReference>
<dbReference type="InterPro" id="IPR023213">
    <property type="entry name" value="CAT-like_dom_sf"/>
</dbReference>
<feature type="region of interest" description="N-terminal hotdog fold" evidence="10">
    <location>
        <begin position="2629"/>
        <end position="2754"/>
    </location>
</feature>
<dbReference type="InterPro" id="IPR014031">
    <property type="entry name" value="Ketoacyl_synth_C"/>
</dbReference>
<evidence type="ECO:0000259" key="13">
    <source>
        <dbReference type="PROSITE" id="PS52019"/>
    </source>
</evidence>
<evidence type="ECO:0000256" key="2">
    <source>
        <dbReference type="ARBA" id="ARBA00005194"/>
    </source>
</evidence>
<comment type="function">
    <text evidence="9">Involved in production of the polyketide antibiotic thailandamide.</text>
</comment>
<feature type="domain" description="Carrier" evidence="11">
    <location>
        <begin position="3375"/>
        <end position="3449"/>
    </location>
</feature>
<dbReference type="SMART" id="SM00823">
    <property type="entry name" value="PKS_PP"/>
    <property type="match status" value="6"/>
</dbReference>
<reference evidence="14 15" key="1">
    <citation type="submission" date="2019-11" db="EMBL/GenBank/DDBJ databases">
        <authorList>
            <person name="Holert J."/>
        </authorList>
    </citation>
    <scope>NUCLEOTIDE SEQUENCE [LARGE SCALE GENOMIC DNA]</scope>
    <source>
        <strain evidence="14">SB11_3</strain>
    </source>
</reference>
<dbReference type="Gene3D" id="3.40.50.980">
    <property type="match status" value="2"/>
</dbReference>
<comment type="similarity">
    <text evidence="3">Belongs to the short-chain dehydrogenases/reductases (SDR) family.</text>
</comment>
<dbReference type="CDD" id="cd05930">
    <property type="entry name" value="A_NRPS"/>
    <property type="match status" value="3"/>
</dbReference>
<dbReference type="SUPFAM" id="SSF47336">
    <property type="entry name" value="ACP-like"/>
    <property type="match status" value="6"/>
</dbReference>
<dbReference type="InterPro" id="IPR020845">
    <property type="entry name" value="AMP-binding_CS"/>
</dbReference>
<dbReference type="InterPro" id="IPR049551">
    <property type="entry name" value="PKS_DH_C"/>
</dbReference>
<dbReference type="InterPro" id="IPR016036">
    <property type="entry name" value="Malonyl_transacylase_ACP-bd"/>
</dbReference>
<dbReference type="PROSITE" id="PS00455">
    <property type="entry name" value="AMP_BINDING"/>
    <property type="match status" value="3"/>
</dbReference>
<dbReference type="InterPro" id="IPR016035">
    <property type="entry name" value="Acyl_Trfase/lysoPLipase"/>
</dbReference>
<evidence type="ECO:0000256" key="5">
    <source>
        <dbReference type="ARBA" id="ARBA00022553"/>
    </source>
</evidence>
<dbReference type="InterPro" id="IPR042104">
    <property type="entry name" value="PKS_dehydratase_sf"/>
</dbReference>
<dbReference type="SUPFAM" id="SSF55048">
    <property type="entry name" value="Probable ACP-binding domain of malonyl-CoA ACP transacylase"/>
    <property type="match status" value="2"/>
</dbReference>
<dbReference type="Gene3D" id="3.40.50.720">
    <property type="entry name" value="NAD(P)-binding Rossmann-like Domain"/>
    <property type="match status" value="2"/>
</dbReference>
<dbReference type="InterPro" id="IPR010071">
    <property type="entry name" value="AA_adenyl_dom"/>
</dbReference>
<dbReference type="PROSITE" id="PS52019">
    <property type="entry name" value="PKS_MFAS_DH"/>
    <property type="match status" value="2"/>
</dbReference>
<feature type="domain" description="Carrier" evidence="11">
    <location>
        <begin position="4444"/>
        <end position="4518"/>
    </location>
</feature>
<dbReference type="InterPro" id="IPR000873">
    <property type="entry name" value="AMP-dep_synth/lig_dom"/>
</dbReference>
<keyword evidence="7" id="KW-0677">Repeat</keyword>
<dbReference type="Pfam" id="PF00975">
    <property type="entry name" value="Thioesterase"/>
    <property type="match status" value="1"/>
</dbReference>
<dbReference type="Pfam" id="PF00109">
    <property type="entry name" value="ketoacyl-synt"/>
    <property type="match status" value="2"/>
</dbReference>
<feature type="region of interest" description="C-terminal hotdog fold" evidence="10">
    <location>
        <begin position="2767"/>
        <end position="2914"/>
    </location>
</feature>
<dbReference type="SMART" id="SM00827">
    <property type="entry name" value="PKS_AT"/>
    <property type="match status" value="2"/>
</dbReference>
<feature type="active site" description="Proton donor; for dehydratase activity" evidence="10">
    <location>
        <position position="1111"/>
    </location>
</feature>
<keyword evidence="15" id="KW-1185">Reference proteome</keyword>
<dbReference type="InterPro" id="IPR013968">
    <property type="entry name" value="PKS_KR"/>
</dbReference>
<dbReference type="CDD" id="cd00833">
    <property type="entry name" value="PKS"/>
    <property type="match status" value="2"/>
</dbReference>
<dbReference type="PROSITE" id="PS00606">
    <property type="entry name" value="KS3_1"/>
    <property type="match status" value="2"/>
</dbReference>
<dbReference type="InterPro" id="IPR050091">
    <property type="entry name" value="PKS_NRPS_Biosynth_Enz"/>
</dbReference>
<dbReference type="GO" id="GO:0006633">
    <property type="term" value="P:fatty acid biosynthetic process"/>
    <property type="evidence" value="ECO:0007669"/>
    <property type="project" value="UniProtKB-UniPathway"/>
</dbReference>
<organism evidence="14 15">
    <name type="scientific">BD1-7 clade bacterium</name>
    <dbReference type="NCBI Taxonomy" id="2029982"/>
    <lineage>
        <taxon>Bacteria</taxon>
        <taxon>Pseudomonadati</taxon>
        <taxon>Pseudomonadota</taxon>
        <taxon>Gammaproteobacteria</taxon>
        <taxon>Cellvibrionales</taxon>
        <taxon>Spongiibacteraceae</taxon>
        <taxon>BD1-7 clade</taxon>
    </lineage>
</organism>
<dbReference type="PANTHER" id="PTHR43775:SF51">
    <property type="entry name" value="INACTIVE PHENOLPHTHIOCEROL SYNTHESIS POLYKETIDE SYNTHASE TYPE I PKS1-RELATED"/>
    <property type="match status" value="1"/>
</dbReference>
<dbReference type="FunFam" id="1.10.1200.10:FF:000005">
    <property type="entry name" value="Nonribosomal peptide synthetase 1"/>
    <property type="match status" value="3"/>
</dbReference>
<proteinExistence type="inferred from homology"/>
<dbReference type="SUPFAM" id="SSF51735">
    <property type="entry name" value="NAD(P)-binding Rossmann-fold domains"/>
    <property type="match status" value="2"/>
</dbReference>
<evidence type="ECO:0000313" key="15">
    <source>
        <dbReference type="Proteomes" id="UP000441399"/>
    </source>
</evidence>
<sequence>MALDKDLEKQLLDLIDRQDARIEELEASVSEPVAIIGMSCRLPGKVTDLRAFWRMLNDGIDGTEEVPLERWNAESIYSDNPDDPGTSYCKRGGFLHDIDQFDADFFSISGKEANALDPQQRVLLELAWESIEHAGILPATLAETPVGVFIGSTGSGYPVTTAGLSLSNLDGYVGTGSSGSTASGRIAFALGLRGPAVTIDTACSSSLVALHNACLALRNGDCSMALVGGCSISFGPQAFVEFCRLRGMAQDGRCKAFAQTADGVGWSDGAGMLLVKPLRRAQADGDQILAVIRSSAVNQDGPSAGLTVPNGPAQQDVVHRAMDAAGLGIEDIDYIEAHGTGTRLGDPVEANALSQVFKHRQAPLYLGSVKSNVGHTVAAAGVVSIIKTVLAMQHKTLPPTLHADVPSQRIDWINSPLLLVHEAIPWASDSGVRRAGISSFGISGTNVHAILESVEEPVDLPAVETPSEGIVLVPVSAADEDALQSQQHRLARFISEEHSRVTDVAYTQALHRTHFRHRSVWLTQSADGAGLKKPKTVVSKRSISEPLLAAFLFTGQGSQLCEMGRGLYGREAVFTATLDQMADLFSRHIDQPLLELLFAKDHDVLSQSIHQTGYTQPLLFALEFALAKQWMSWGIKPAYVCGHSIGELAAACIAEALAVEDAIRLVAARGRLMQTLPSGGAMLSVQSDASTVSAALEPYPESVSIAAINGPNQTVVSGEVSVIESLHEEWKEAGIKCKRLEVSHAFHSPLMRPIIEDFKSVVGSIEQKPLSIPLISNMEGRYFASGETLPADHWVKHILAPVDFYAALRQLDQKRVNTFIEIGPQPVLLGMAADVSTSGLFIASMDKEQHDQVTLLAALATWYVHGGDIDWAAVQQIDGAHSQRIELPTTAFSRKRYWLDSFSADLAGIDQVPTDNELLGIYQSLANCDVFTAYLSLKQQRWIEEHRILDQALLPGMGLLKMTIDAMVWLGKSSAQYYQISDFMISAPLVVSSEPVLIETIVDAIDDNLKRVSVYSCRHHGEDRQWTLHSQASISPLRELSTALAVRPKTGEPIDVSNFYSVSSAAGYDFGRRFQGLREAFRSGESTWARIAPEVMAQEPSQRGWQVAMLDSALHACRFFFDAEEASDLVYLPWLIDSIEISSKGAGEYWVKITRQQTTDATELIGFDLAFIDMDGRSLGQFSGYQMKPLDAGNMVSAISPRQESWFEVIWEPYVPAQEMPWVDDDETVYSDLVTMDESLLDQMAPDNLLCVSVPEQRDTDDAMRLYRAALLLFKRLVVAQNRPTVVIHTRNCFGADASGLMRGIGAMARSVRAENPDIRLNVLDTGDIAVDDLELCLGRIGNDSYDFDWRWESNQLLVRRLAASESTEDTHRLRDDGPILITGGLGAIGLHFARTLTTHYGVNDLVLVTRRGLAHPKAVDVAREFREQGVRVEIQACDVSDSRQVESLLLQFSEHRPLRGIIHTAGVLDDSLVADANDNSLQHIFAAKVFGALHLSEATWNWDMDLFVLCSSFAATAGNAGQSLYAAANEILESIADYRQLNGLPAIAVAWGFWDSADSDLTAGIADADRRRFESRGVRLITAELADELVKKAIDDVSANRVAIPLDFRRLAQAHGRERLSLFEHFIPRDTATKSGMSGIEHILDLPENARERALCAWVHEIVTDELATQVDDRRPLKEHGMDSLLAVNIRNRIAKLMDESLPASLLFDYPTVEGLAGHLLSLLVGSQKIAPSIVAQVSDSSDAIAIVGLACRYPGGSDSPERFWSMFEEGRDAVTAVPPERWDTAAIYAEDNSRPGTSYCTEGGFIKDVDLFDASFFGINKHEADTLDPQQRILLELSWEALERAMIPVDSLQGEPVGVFIGYMGSDYLYRTDLTSLSILDGYVGTGVAGSTISGRISYSLGFTGPCMTIDTACSSSLVSIHQASSALRNGECDIALAGGANVILTPRVFVEFCRQGGMAKDGRCKSFSDAADGAGWAEGAGMLVLKRLSDAERDGDNILAVVRSSAVNQDGRSAGLTVPNGPSQQRVIRQALANAGLGIDDIDYIEAHGTGTTLGDPIEAGALMEVFKDRKNALFVGSSKSNIAHTMAAAGVGGVIKTVLALQHKTLPKTLHADKPSEKIEWQNNLLSLVQYTQAWECSSDRRRAGVSAFGISGTNAHVIIEEAPERPETPISTSTQLEPGSLDILCLSARSQSALPLQKNTLARYIRDNGDLDRPDIAYSLATCRSHFRYRAAWLVNGYDTDLASQTYLVSKGDYQVDKAAFLFTGQGSQLAGMGRSLYRVESVFTETLDRCVDAFAAHLDIPLLDLMFCEPGSEQEQYIHQTQYTQPLLFSLGYSLACQWLEWGVSSGCVLGHSIGEITAACVAGAMSFGDAVSLVAARGRLMQALPAGGSMTSVLASAEALADYLVSASEKVVVAGFNSPGQTVLSGAIDVLEDIEHKLKQDGIKFKRLSVSHAFHSPLMQPMLDTFREVAEGIHYRPLEIPLVSNMDGYEYAIGTLLTAEHWVDHVLAPVNFMGSIGHVEEMGIRCFVEIGPQPVLTAMAAETLSHESLMLPSFDKNQDSQTVLISLASWYVHGGQVDWQAFYKGRSLRKVQLPVYAFDRQRYWFSEDLPTSAGVGQCATEDQLLGMHQVQALADVFTNRLSLKSHPWLDQHRIGGHALMPAMGMLNMCLRAAAYLQAARYDTLLVKDFTVFSPLRVTEENLTVQLMIEGDGVLNTVTLFSSRDPSDRASAWTKHCQTVIGDVIADQTVPAVNLPQFDEMESLNTDDMYRLLADAGYDYGQMFQGVKQAWRGDAEVWTEVVLSPDANDGTTGWHSALLDSLLHTCHFVFSEGGDVEDSNIYLPWSIDTVEMDVKGLDHVLVRCEHVVAEDIRDQVVTFDLSIYSMDGEAIGKISGFRLKAVDRQNLAQSVAGEVSLHHCVFELDWRSLDSLEPVTNANVPDLPVIHTEANVLFDISRSGTDREVWDPNSIVVIHFSDISRDAIELYQCVLALTQHLVDLAEAPWVVLQTHHALDGPNTTIQSGIAGFIRSVRNESASQRFMTLAVTEEAGSPSEIIYQNMVSQPHEPEWCWDGIGLSRPRIRPLPELHETKTMRRDGTYLITGGLGAIGRTFLSVLHHEYGIADFVLVSRRGENHPRAKALIDEYREMNVNIDVVGLDISNADAVKNLITSIGDKPLRGIVHAAGLLADRIIHNLADSDVETVLSAKVKGALNLHEFSKQLDLDTFILCSSFAGITGNAGQSLYAAANRILDNIARMRHTAGQAGQSIAWGLWSDDTSEITRGVAIDAQQKMLSTGFPPIDHELASALVRHCLTRTEPFIVAAPMNRQRLIRNHIAEQQTLFADFAGVSEQTSAIDEASDFNTLLAEEKPDALRDLIRGTISSVLGVSVDDDRSLNEFGMDSLMGVEIRNRLVKATGWSLPATLLFKVNTVNDLVTELSGNLDVDDQVLDLSASGSLAPVDSAQNDELLLSDGQKRIWYLDRLDAAKGQYNLHVSADINKPLNIGLLSTVLTLLMSQNEALRTIYADDEGAPRVQLLGGWMVDLALNDFSDVSEDKREACVDEFIVQESQKGFDLAEGPLIRFTLCKLSDEHYRFAVTVHHINSDGISIVSLLYQIISGYEAFSFGQALPQVVEAKSYQSFCRWQAEQIGTPEWLASKQYWRDTLEGVDWIDLCGQRPRPEHLSGRGDAIVMELSARLVSQVDRFAKTSAVTPNVVYLAVYSLLLKHYSVSAGDNLIATAVSARPMGWESTQGFFANTLPLRCSASLVMTINEHLQSVNRTMLGALDHQFYPFGNIVGDLMDDRSAMDNPFYRVGYAYEGLAGGELPVGWVPRLDMGGGGPQDRSQGEISLIVTPAADLISACWIYSTDIFDHAFIAKMAEQYICLLQDYVAGDLGGTLGDLHWCSDSAYQSLLGRGDGGSAQNNATSLVELFQKQVDTNPHKCALVTAAEKLNYSALDQMADAVAASVIAETGYRDRLAPDTLVLLVMDPGITMIAAMLGIMKAGGAYVPVSIKYPPQRLRYIIEDSGSSILITDTTAAEHITPIVNEFDLSIQVCVVSHSLLSAAAQQMPRSFLPASSDLAYVIYTSGSTGQPKGVMVEHKSAVNLVCAESEAMRFSADETIIQLSDVVFDASVEQIWLALANGLCLSLPSRDSILNVEEIADMIESQNVSHVDATPEYLLQLLDVLRERGVSLKRVLSGGDRFRSDIATNTVAETTFNAYGPSEVTVTATRFCCTGAPEVSQIIGRPLQNLHVYILNDALKLVPDGAPGELCISGVQVARGYINAETLTAERFITNPFCAGEGRERLYRTGDLARWTQSGDLEYLGRIDKQLKIRGFRIDPSEVETVILQQDGVTQAVVGTAPDMERPALIAWVVPENERVLNADQLLDAVAQALPAFMIPAHLLLVPAIPLNLSGKVDTAQLPLPEQTQSLAKAISDDEKTMSAVWSRVLNTVDIGLDDNFFALGGDSILAMQLVSAARRHGFELRVQDVFAAPTVARLLARSKKSSGINNIIAESGELQGTVPLLPIQKHFFEQPYAVPNHFNQAFAIGIPASIGASTLVDMLNDLAVQHDMLRVLFSDDNSEGWHGTYGCPVSQTQAPLVILDASTDTSHEQNENVGRALADLHTRLDYRTGPTWGGIFFKTAGEACHQLLLVFHHLIIDIVSWRILKDDLEIITTAYDDSPKRLLLPKATSYRQWAQWISQYEDNHPDQAEYWLALSEQSQATLDCYPSAERVRVHRTVHLAPQDTEKLLNAVGPLTDCTLNEFLLAALARALKNTFGGNAHCVTLEGHGRETGDTQMDLSRTVGWFTTLYPVLLTASDDLILSLIENKQHLRKIPDQGIGFGVIAKHGRSLPLSPVRFNYMGQFTETEASEGGDRVWQFLDVDCGKFSSHENTDGCLLDINAVVRSDGIAISVDAAMSDTGIDNFSEALSAALVDVAAILSPRHAPVISTPDELGIEAAHTAELAQRLRKPDIHMLLPVTPLQAGLISHELRDLDTVVYQPQLLLGFNEELDIERFKVAWQTTISQHPALRIAFDWHFSYPIQQLYREVLLDSEHWQVLDIEGLSSDDQSEFVRRYQLQARQSRFNLEKPGLFKITIFKYGIGRYGILLTMHHIIADGWSLPLLWQTIWMAYGGKDEMQPVSRALQVYRESMTEIRRLAVLHQRYWSESREGWSELTGASDLSGRNLNLVDADALVGNQSHQFQLDTKLAASLKTWCSDAGVTLSAVLQFCWHKILQSYSGAGRTIAGVTVAGREIDVNGVETCVGLFINTLPLVVDWEGDLTVEEQIHSIQRSVADISANSCVSLSDLEPDGRQLFDTVVVFENYPLSDSSGDLTDIVTVENAQELSQFPLALQVFPDERGLRIELIYSESAFDTDQIEYFAHLINRLLELIPHNEHALPSDLGLVDHDDFQSQLGFGRGNELVVMPHTLHGAFTDQVKVTPTNTALIFEHLKLTYAELDRLSDIVAQQVARELLQGSAIELSKEAPIGVLFDRGVEQVIAVLAVLKLGGCYVPLSPAHPDNRLQYVLEDTQCVLVLADASNRNRIANLCAGNEYGTLVFVLDYNELKTETSVDQNHNLPVISPDDLAYIIYTSGSTGRPKGVMIEHNSVIHLIRSQIAAFDVNQDDVFVWSFNFVFDAGGEILWRALLSGGALVIPTDTAAMNPAAMVCEIVKHGVTEYFGTPEMIENLLPLLDKQTHPLKRLLAGGGRVSSAVASTTIVPEVFNLYGPTEVTVVSTYTPINPLEARQIIGRPVDNLQAYILDSNLNPVPAGAVGELCLAGPQVGRGYLNRVDLTAKCFVENPYDQRRTYDRIYRTGDKVRWLEDGSIEYLGRFDKQVKIRGFRIEPGEIENIIRDVSDIYQALVVVQDLAEASILVAYVVMNLEATFDKEELKASVSRQLPVYMVPNVFVELDAIPLNVNGKVDESALPKPIIEQSDYCAPRSDIEEKYCQLWREILGLERIGIHDNFFSLGGNSIQAMRFMGLCASRFGVHIDVASLFDAPTIAELSRAAPVDVYGSIEPCQRNHYPLSYAQQRLWFIDQYNADSGIYNTSMLWKLHDDVEWEKLASSLKYVIQKHYALNSLVRVSADGQCESILADFEPEIAHRQVDQQALVAFVSTEKTSRFDLVNERPVRLIQIDSELEKYLLIVIHHIAIDAWSLALFLPDVKAHYESQALDLMAPAQMQRECEPHYGDFSVWQHDFIKEHGDELNTYWLKQLEGYELLQLPTDFSRPVDIDYDGHDIAFAFDRPLSDAIKNLAATHNTTSFNVLLSGFYILMSMLSGQRDIVIGTPSDNRGHADTHEIIGCFVNSLVLRACLNYSKSARDLLEQVKTLLVGAKQHEFLPFESIVEMLEVGRNTGMHPVFQVMFAKHVIANQNVDMPFDLVNGDGSSDLNTEARFDLSLYIDDECDEIHGFFNYASSLFMESSVQQWSELYRRILVVIVENIDMPLMNLQLISESERYQLMEEYSCVETACVDETPIVTLFERQVERSPEDIAAVFEGAVLTYRQLNNCANHLAQKLYLARRDAGSQMVVVCLERSLEMIVSLWAVAKAGMAYIPVSPDDPVSRVCDVVDDAKPVAALVSETSMAVFAETKESGMTMISTDAILQAKDDVIANLDIGYRVEDLLYIIYTSGSTGKPKGVMVAQRAVINRLQWQIDRFAFEAGDTFLLKTPFTFDVSVWELFSPFLIGSTLVIAPPQAHRDPETIHRLLCEHQISLVHFVPSMLSAFCAWAIHWQHQLPSSVRQVFCTGEVLSGAIVNQFYVMTDDSVGLNNLYGPTETTVEVTAQENTRDWAARKGVPIGKPINNVQVYVLDTHGNLLPPGIPGELYIGGVCLAEGYLNRNDLTQKSFVRNPFSDHEDSRLYRSGDKVRWLEGGVLEYLGRLDDQIKLRGMRIEVGEIESYILEVPWVAQAAVRLKTRNNVAFLVAYMVAKDPSAFDETALRDYLAQSLPVHMVPTAYVCLDALPVSSSGKLDSRALPLPVINASGYQPAENELQQAICRIWADLLAVEQVGIEDNFFALGGSSINAITMQALCAQRLDVTFELADLFHTPTVRGLAEVMKSAHSRELVHHEREAYPLSFSQQRFWFIQGFSHTRNLYNIPAIWKVQPEAQLDALVEALISVCRHHRPFRQLVDICDDGAAVMVESAQMLEITTRRVPSNNWPQSAINDAWAGFELTQDLPLRLFCYETDAGTFVMLVAHHIAFDGWSLGLLLDEWASAYEMLLQGVSLPLELSGVDYSDYAVWQRSAEGMEALKADAEFWREQLSGYENLRLPTDFERPAQIDYSGRNFNFLIDQDIMSLVRERAAENGVTLYSVLLSAFYASLAVVTGQNNIVIGTPADNRGNPQIRKLIGCLVNTLVLRGQINCGQTPAQLFEQVHDQVGSAKRHEAFPFEKLIDLLNVDRDSSRHPIFQVMFSMDQPDARGQRLPLENRGGLINGKDVAARFDLSLHISQQETTFACCFNYASSLFCEDTIGAWASIFTQILQQFCYQSQCAIQDIQWGNQNDILPDAFSRIGNRGGQGDRSALQYESQTESKKAKTKKGHIYVKPATAEQQFLCHLWQEILGIERVGAKDDFFDLGGDSIVAVQVATRISIEFDIVLPVSAVFTHSVVDKLANEILYLKSFNGEALDRLVTPLTPCDTSKPIMILFHAAYGGSEIYRQLSVALAKDYTCIGIEHYNQFADTPIKNLSELSEIYASVIEKHCRPGEPIHLFGHSMGGNIAFSAANYLREKGVPIARIIMSDSFCNDSEVADYMAQHLIELDTRSLLLDLGLDETSIDYFQDIFESDNEMIEKAQFYPISDIPVFLFKACKTDAPLNEEHDRFNQFLVSKDSNGWRKLTDNSLSVTLFENESHRSIIEAVDKLYRCISAENPGESI</sequence>
<dbReference type="SMART" id="SM00826">
    <property type="entry name" value="PKS_DH"/>
    <property type="match status" value="2"/>
</dbReference>
<dbReference type="InterPro" id="IPR057326">
    <property type="entry name" value="KR_dom"/>
</dbReference>
<evidence type="ECO:0000259" key="12">
    <source>
        <dbReference type="PROSITE" id="PS52004"/>
    </source>
</evidence>
<dbReference type="PROSITE" id="PS00012">
    <property type="entry name" value="PHOSPHOPANTETHEINE"/>
    <property type="match status" value="3"/>
</dbReference>
<dbReference type="Gene3D" id="3.40.366.10">
    <property type="entry name" value="Malonyl-Coenzyme A Acyl Carrier Protein, domain 2"/>
    <property type="match status" value="2"/>
</dbReference>
<dbReference type="InterPro" id="IPR020807">
    <property type="entry name" value="PKS_DH"/>
</dbReference>
<dbReference type="UniPathway" id="UPA00094"/>
<dbReference type="FunFam" id="3.40.47.10:FF:000019">
    <property type="entry name" value="Polyketide synthase type I"/>
    <property type="match status" value="2"/>
</dbReference>
<dbReference type="Gene3D" id="3.30.559.30">
    <property type="entry name" value="Nonribosomal peptide synthetase, condensation domain"/>
    <property type="match status" value="5"/>
</dbReference>
<dbReference type="GO" id="GO:0004312">
    <property type="term" value="F:fatty acid synthase activity"/>
    <property type="evidence" value="ECO:0007669"/>
    <property type="project" value="TreeGrafter"/>
</dbReference>
<dbReference type="SUPFAM" id="SSF56801">
    <property type="entry name" value="Acetyl-CoA synthetase-like"/>
    <property type="match status" value="3"/>
</dbReference>
<dbReference type="Gene3D" id="3.40.50.1820">
    <property type="entry name" value="alpha/beta hydrolase"/>
    <property type="match status" value="1"/>
</dbReference>
<dbReference type="Gene3D" id="3.10.129.110">
    <property type="entry name" value="Polyketide synthase dehydratase"/>
    <property type="match status" value="2"/>
</dbReference>
<feature type="region of interest" description="N-terminal hotdog fold" evidence="10">
    <location>
        <begin position="916"/>
        <end position="1041"/>
    </location>
</feature>
<dbReference type="Pfam" id="PF00668">
    <property type="entry name" value="Condensation"/>
    <property type="match status" value="5"/>
</dbReference>
<dbReference type="InterPro" id="IPR036291">
    <property type="entry name" value="NAD(P)-bd_dom_sf"/>
</dbReference>
<feature type="active site" description="Proton acceptor; for dehydratase activity" evidence="10">
    <location>
        <position position="2659"/>
    </location>
</feature>
<dbReference type="Gene3D" id="1.10.1200.10">
    <property type="entry name" value="ACP-like"/>
    <property type="match status" value="6"/>
</dbReference>